<keyword evidence="2" id="KW-1185">Reference proteome</keyword>
<accession>A0AAN9YQK7</accession>
<evidence type="ECO:0000313" key="1">
    <source>
        <dbReference type="EMBL" id="KAK7753651.1"/>
    </source>
</evidence>
<dbReference type="InterPro" id="IPR036188">
    <property type="entry name" value="FAD/NAD-bd_sf"/>
</dbReference>
<organism evidence="1 2">
    <name type="scientific">Diatrype stigma</name>
    <dbReference type="NCBI Taxonomy" id="117547"/>
    <lineage>
        <taxon>Eukaryota</taxon>
        <taxon>Fungi</taxon>
        <taxon>Dikarya</taxon>
        <taxon>Ascomycota</taxon>
        <taxon>Pezizomycotina</taxon>
        <taxon>Sordariomycetes</taxon>
        <taxon>Xylariomycetidae</taxon>
        <taxon>Xylariales</taxon>
        <taxon>Diatrypaceae</taxon>
        <taxon>Diatrype</taxon>
    </lineage>
</organism>
<gene>
    <name evidence="1" type="ORF">SLS62_004273</name>
</gene>
<dbReference type="Gene3D" id="3.50.50.60">
    <property type="entry name" value="FAD/NAD(P)-binding domain"/>
    <property type="match status" value="1"/>
</dbReference>
<reference evidence="1 2" key="1">
    <citation type="submission" date="2024-02" db="EMBL/GenBank/DDBJ databases">
        <title>De novo assembly and annotation of 12 fungi associated with fruit tree decline syndrome in Ontario, Canada.</title>
        <authorList>
            <person name="Sulman M."/>
            <person name="Ellouze W."/>
            <person name="Ilyukhin E."/>
        </authorList>
    </citation>
    <scope>NUCLEOTIDE SEQUENCE [LARGE SCALE GENOMIC DNA]</scope>
    <source>
        <strain evidence="1 2">M11/M66-122</strain>
    </source>
</reference>
<comment type="caution">
    <text evidence="1">The sequence shown here is derived from an EMBL/GenBank/DDBJ whole genome shotgun (WGS) entry which is preliminary data.</text>
</comment>
<evidence type="ECO:0008006" key="3">
    <source>
        <dbReference type="Google" id="ProtNLM"/>
    </source>
</evidence>
<protein>
    <recommendedName>
        <fullName evidence="3">Thioredoxin reductase</fullName>
    </recommendedName>
</protein>
<sequence>MAAEYNVIIIGGGPAGLATRPKTLLLDSGKYRNSESKHMYTVATWDHRNPEEFRAAARADFAQYGTIAVEDAEVETVKKREDDGFF</sequence>
<evidence type="ECO:0000313" key="2">
    <source>
        <dbReference type="Proteomes" id="UP001320420"/>
    </source>
</evidence>
<dbReference type="Proteomes" id="UP001320420">
    <property type="component" value="Unassembled WGS sequence"/>
</dbReference>
<dbReference type="SUPFAM" id="SSF51905">
    <property type="entry name" value="FAD/NAD(P)-binding domain"/>
    <property type="match status" value="1"/>
</dbReference>
<dbReference type="EMBL" id="JAKJXP020000026">
    <property type="protein sequence ID" value="KAK7753651.1"/>
    <property type="molecule type" value="Genomic_DNA"/>
</dbReference>
<name>A0AAN9YQK7_9PEZI</name>
<proteinExistence type="predicted"/>
<dbReference type="AlphaFoldDB" id="A0AAN9YQK7"/>